<gene>
    <name evidence="2" type="ORF">PVK37_10440</name>
</gene>
<feature type="domain" description="23S rRNA (guanine(745)-N(1))-methyltransferase N-terminal" evidence="1">
    <location>
        <begin position="10"/>
        <end position="48"/>
    </location>
</feature>
<keyword evidence="3" id="KW-1185">Reference proteome</keyword>
<accession>A0ABY7ZY17</accession>
<dbReference type="RefSeq" id="WP_275033624.1">
    <property type="nucleotide sequence ID" value="NZ_CP118615.1"/>
</dbReference>
<proteinExistence type="predicted"/>
<evidence type="ECO:0000313" key="2">
    <source>
        <dbReference type="EMBL" id="WDZ86774.1"/>
    </source>
</evidence>
<protein>
    <submittedName>
        <fullName evidence="2">23S rRNA methyltransferase</fullName>
    </submittedName>
</protein>
<keyword evidence="2" id="KW-0808">Transferase</keyword>
<organism evidence="2 3">
    <name type="scientific">Micromonospora cathayae</name>
    <dbReference type="NCBI Taxonomy" id="3028804"/>
    <lineage>
        <taxon>Bacteria</taxon>
        <taxon>Bacillati</taxon>
        <taxon>Actinomycetota</taxon>
        <taxon>Actinomycetes</taxon>
        <taxon>Micromonosporales</taxon>
        <taxon>Micromonosporaceae</taxon>
        <taxon>Micromonospora</taxon>
    </lineage>
</organism>
<dbReference type="Proteomes" id="UP001219605">
    <property type="component" value="Chromosome"/>
</dbReference>
<sequence length="301" mass="30895">MDPEIVSRLRCPVCAGPLASATAGTARALRCPRGHSFDTARQGYVDLLAGRTPHSGDSAAMVAARADFLAAGHYDVVSAALADAARTAVPTPHAALPAPGTGTGAVPGFGAYPLVVEPGAGTGRHLAAVLAALPDAVGLALDVSKPALRRAARAHPRAGAALADTWQRLPLADASVAVLLNVFAPRNGAEFHRVLHPAGTLLVVTPADDHLAELVGALDLLRVDPAKAERVAGSLGDRFAEVGTTVHRARLTLTRAEVTTLVGMGPSAWHTDPARLAARIAALPEPVDATVAVRLGTWRPR</sequence>
<keyword evidence="2" id="KW-0489">Methyltransferase</keyword>
<dbReference type="GO" id="GO:0008168">
    <property type="term" value="F:methyltransferase activity"/>
    <property type="evidence" value="ECO:0007669"/>
    <property type="project" value="UniProtKB-KW"/>
</dbReference>
<dbReference type="Gene3D" id="3.40.50.150">
    <property type="entry name" value="Vaccinia Virus protein VP39"/>
    <property type="match status" value="1"/>
</dbReference>
<dbReference type="InterPro" id="IPR016718">
    <property type="entry name" value="rRNA_m1G-MeTrfase_A_prd"/>
</dbReference>
<dbReference type="Pfam" id="PF21302">
    <property type="entry name" value="Zn_ribbon_RlmA"/>
    <property type="match status" value="1"/>
</dbReference>
<evidence type="ECO:0000259" key="1">
    <source>
        <dbReference type="Pfam" id="PF21302"/>
    </source>
</evidence>
<dbReference type="PIRSF" id="PIRSF018249">
    <property type="entry name" value="MyrA_prd"/>
    <property type="match status" value="1"/>
</dbReference>
<evidence type="ECO:0000313" key="3">
    <source>
        <dbReference type="Proteomes" id="UP001219605"/>
    </source>
</evidence>
<dbReference type="EMBL" id="CP118615">
    <property type="protein sequence ID" value="WDZ86774.1"/>
    <property type="molecule type" value="Genomic_DNA"/>
</dbReference>
<dbReference type="InterPro" id="IPR029063">
    <property type="entry name" value="SAM-dependent_MTases_sf"/>
</dbReference>
<reference evidence="2 3" key="1">
    <citation type="submission" date="2023-02" db="EMBL/GenBank/DDBJ databases">
        <authorList>
            <person name="Mo P."/>
        </authorList>
    </citation>
    <scope>NUCLEOTIDE SEQUENCE [LARGE SCALE GENOMIC DNA]</scope>
    <source>
        <strain evidence="2 3">HUAS 3</strain>
    </source>
</reference>
<name>A0ABY7ZY17_9ACTN</name>
<dbReference type="InterPro" id="IPR048647">
    <property type="entry name" value="RlmA_N"/>
</dbReference>
<dbReference type="GO" id="GO:0032259">
    <property type="term" value="P:methylation"/>
    <property type="evidence" value="ECO:0007669"/>
    <property type="project" value="UniProtKB-KW"/>
</dbReference>
<dbReference type="SUPFAM" id="SSF53335">
    <property type="entry name" value="S-adenosyl-L-methionine-dependent methyltransferases"/>
    <property type="match status" value="1"/>
</dbReference>